<sequence length="95" mass="10892">MNEAIYLAIFVRPDLRPKPPPLPRLPQVAIAIGAQPVISIMNRSMSDQSIMKTTNHSPPKLCTNLSRKEIPRFKNRETENLEVIETPKKKEEEEE</sequence>
<dbReference type="Proteomes" id="UP000030645">
    <property type="component" value="Unassembled WGS sequence"/>
</dbReference>
<keyword evidence="3" id="KW-1185">Reference proteome</keyword>
<dbReference type="AlphaFoldDB" id="W9QP75"/>
<evidence type="ECO:0000313" key="2">
    <source>
        <dbReference type="EMBL" id="EXB44971.1"/>
    </source>
</evidence>
<reference evidence="3" key="1">
    <citation type="submission" date="2013-01" db="EMBL/GenBank/DDBJ databases">
        <title>Draft Genome Sequence of a Mulberry Tree, Morus notabilis C.K. Schneid.</title>
        <authorList>
            <person name="He N."/>
            <person name="Zhao S."/>
        </authorList>
    </citation>
    <scope>NUCLEOTIDE SEQUENCE</scope>
</reference>
<feature type="region of interest" description="Disordered" evidence="1">
    <location>
        <begin position="71"/>
        <end position="95"/>
    </location>
</feature>
<protein>
    <submittedName>
        <fullName evidence="2">Uncharacterized protein</fullName>
    </submittedName>
</protein>
<evidence type="ECO:0000256" key="1">
    <source>
        <dbReference type="SAM" id="MobiDB-lite"/>
    </source>
</evidence>
<accession>W9QP75</accession>
<gene>
    <name evidence="2" type="ORF">L484_026560</name>
</gene>
<organism evidence="2 3">
    <name type="scientific">Morus notabilis</name>
    <dbReference type="NCBI Taxonomy" id="981085"/>
    <lineage>
        <taxon>Eukaryota</taxon>
        <taxon>Viridiplantae</taxon>
        <taxon>Streptophyta</taxon>
        <taxon>Embryophyta</taxon>
        <taxon>Tracheophyta</taxon>
        <taxon>Spermatophyta</taxon>
        <taxon>Magnoliopsida</taxon>
        <taxon>eudicotyledons</taxon>
        <taxon>Gunneridae</taxon>
        <taxon>Pentapetalae</taxon>
        <taxon>rosids</taxon>
        <taxon>fabids</taxon>
        <taxon>Rosales</taxon>
        <taxon>Moraceae</taxon>
        <taxon>Moreae</taxon>
        <taxon>Morus</taxon>
    </lineage>
</organism>
<name>W9QP75_9ROSA</name>
<proteinExistence type="predicted"/>
<dbReference type="EMBL" id="KE343883">
    <property type="protein sequence ID" value="EXB44971.1"/>
    <property type="molecule type" value="Genomic_DNA"/>
</dbReference>
<evidence type="ECO:0000313" key="3">
    <source>
        <dbReference type="Proteomes" id="UP000030645"/>
    </source>
</evidence>